<dbReference type="GO" id="GO:0016020">
    <property type="term" value="C:membrane"/>
    <property type="evidence" value="ECO:0007669"/>
    <property type="project" value="InterPro"/>
</dbReference>
<dbReference type="Proteomes" id="UP000717996">
    <property type="component" value="Unassembled WGS sequence"/>
</dbReference>
<dbReference type="SUPFAM" id="SSF52540">
    <property type="entry name" value="P-loop containing nucleoside triphosphate hydrolases"/>
    <property type="match status" value="2"/>
</dbReference>
<evidence type="ECO:0000256" key="16">
    <source>
        <dbReference type="ARBA" id="ARBA00024357"/>
    </source>
</evidence>
<feature type="compositionally biased region" description="Basic residues" evidence="20">
    <location>
        <begin position="396"/>
        <end position="411"/>
    </location>
</feature>
<comment type="domain">
    <text evidence="19">The Q motif is unique to and characteristic of the DEAD box family of RNA helicases and controls ATP binding and hydrolysis.</text>
</comment>
<feature type="transmembrane region" description="Helical" evidence="21">
    <location>
        <begin position="73"/>
        <end position="91"/>
    </location>
</feature>
<evidence type="ECO:0000256" key="18">
    <source>
        <dbReference type="PROSITE-ProRule" id="PRU00552"/>
    </source>
</evidence>
<dbReference type="PROSITE" id="PS51194">
    <property type="entry name" value="HELICASE_CTER"/>
    <property type="match status" value="1"/>
</dbReference>
<feature type="transmembrane region" description="Helical" evidence="21">
    <location>
        <begin position="20"/>
        <end position="40"/>
    </location>
</feature>
<dbReference type="InterPro" id="IPR006639">
    <property type="entry name" value="Preselin/SPP"/>
</dbReference>
<evidence type="ECO:0000256" key="9">
    <source>
        <dbReference type="ARBA" id="ARBA00022806"/>
    </source>
</evidence>
<dbReference type="Pfam" id="PF13959">
    <property type="entry name" value="CTE_SPB4"/>
    <property type="match status" value="1"/>
</dbReference>
<dbReference type="GO" id="GO:0006364">
    <property type="term" value="P:rRNA processing"/>
    <property type="evidence" value="ECO:0007669"/>
    <property type="project" value="UniProtKB-KW"/>
</dbReference>
<dbReference type="CDD" id="cd17942">
    <property type="entry name" value="DEADc_DDX18"/>
    <property type="match status" value="1"/>
</dbReference>
<feature type="transmembrane region" description="Helical" evidence="21">
    <location>
        <begin position="300"/>
        <end position="322"/>
    </location>
</feature>
<feature type="short sequence motif" description="Q motif" evidence="18">
    <location>
        <begin position="792"/>
        <end position="820"/>
    </location>
</feature>
<feature type="transmembrane region" description="Helical" evidence="21">
    <location>
        <begin position="103"/>
        <end position="123"/>
    </location>
</feature>
<dbReference type="Pfam" id="PF04258">
    <property type="entry name" value="Peptidase_A22B"/>
    <property type="match status" value="1"/>
</dbReference>
<dbReference type="GO" id="GO:0042500">
    <property type="term" value="F:aspartic endopeptidase activity, intramembrane cleaving"/>
    <property type="evidence" value="ECO:0007669"/>
    <property type="project" value="InterPro"/>
</dbReference>
<name>A0A9P7CEF4_RHIOR</name>
<dbReference type="InterPro" id="IPR027417">
    <property type="entry name" value="P-loop_NTPase"/>
</dbReference>
<evidence type="ECO:0000256" key="4">
    <source>
        <dbReference type="ARBA" id="ARBA00022517"/>
    </source>
</evidence>
<dbReference type="SMART" id="SM00490">
    <property type="entry name" value="HELICc"/>
    <property type="match status" value="1"/>
</dbReference>
<feature type="domain" description="DEAD-box RNA helicase Q" evidence="24">
    <location>
        <begin position="792"/>
        <end position="820"/>
    </location>
</feature>
<accession>A0A9P7CEF4</accession>
<evidence type="ECO:0000256" key="21">
    <source>
        <dbReference type="SAM" id="Phobius"/>
    </source>
</evidence>
<keyword evidence="11 19" id="KW-0694">RNA-binding</keyword>
<keyword evidence="10 19" id="KW-0067">ATP-binding</keyword>
<dbReference type="EC" id="3.6.4.13" evidence="19"/>
<evidence type="ECO:0000256" key="2">
    <source>
        <dbReference type="ARBA" id="ARBA00004604"/>
    </source>
</evidence>
<keyword evidence="14" id="KW-0539">Nucleus</keyword>
<dbReference type="GO" id="GO:0003724">
    <property type="term" value="F:RNA helicase activity"/>
    <property type="evidence" value="ECO:0007669"/>
    <property type="project" value="UniProtKB-EC"/>
</dbReference>
<dbReference type="Pfam" id="PF00271">
    <property type="entry name" value="Helicase_C"/>
    <property type="match status" value="1"/>
</dbReference>
<keyword evidence="6 21" id="KW-0812">Transmembrane</keyword>
<dbReference type="PROSITE" id="PS51192">
    <property type="entry name" value="HELICASE_ATP_BIND_1"/>
    <property type="match status" value="1"/>
</dbReference>
<dbReference type="Pfam" id="PF00270">
    <property type="entry name" value="DEAD"/>
    <property type="match status" value="1"/>
</dbReference>
<dbReference type="GO" id="GO:0005730">
    <property type="term" value="C:nucleolus"/>
    <property type="evidence" value="ECO:0007669"/>
    <property type="project" value="UniProtKB-SubCell"/>
</dbReference>
<evidence type="ECO:0000256" key="13">
    <source>
        <dbReference type="ARBA" id="ARBA00023136"/>
    </source>
</evidence>
<evidence type="ECO:0000256" key="7">
    <source>
        <dbReference type="ARBA" id="ARBA00022741"/>
    </source>
</evidence>
<sequence>MSYYFNTSDQLLTLSGASLALLILAMTPICIGSFISLRMMQKPTARKRRRIRFENGFEDETEERTHVISTRHALFFPVIGFVAIFYTYLALKTIRPEYINEAITIATSIVSTALFSNTILLIAKNNIPRKWLDKIGDYKFCFSRQGRDVCQVHMTIVHLLILAVSIALTVAYIMTEHWILGDLFATCLITNIVGFITVDSFWAGLILMCGVLLHDFMWISGSETIINISESFSGAPTNIVWPRNIETFVLNRLVQENQLFTMLSIIDIIIPGIFIAYCLRFDQCRAWKMGNRDEEFPKPFYQTSMVAYAMGTGASIFAAHLTKKSQSALFYIMPALLASILITAIKENNLKEIINVSHVVESLEKKLHMISDPDQRPDRFASRSSSDNQRKDGKSKSRSVSRRGKRSRSSSKVKDGQQSMDIVPIAPSEIAVLSNNPISAAPIEKNTMKLEEIESDSRSSVGRTRRSSRVSQRKRLDDYFYNSLVDVTVGEILEIYKNDTELLKHILIAKAEEDKRRGAEEMRKAEEARLQSKFIDLQLDQSRRSSSVIDDTSLGFSSTDWLPYQATTNSSSDLISPFISNNTPPSPSQLPLSPYTLFDVPFANLNLSAPSSPVLSETTTLNKQEKKTETKEQEKERVSCKRTFSRTRSTRKPSVKALSKKNRSSQIHPSKEEEEEAKEEKEKITEKKEQEEPEKTPLNHNKVMEALRAKLQRSTQQQKEPKKEEIPSMSPSGILLLDLKNPKRTFPIRAPRTSLLASDRSVKVKKQKQENKDSTEIELGQQQNQDNVPVNYDFESLDCCDRTKNAIKDLAFEKMTEVQARTIPPLMAGRDVLGAAKTGSGKTLAFLIPAVEMLYRLKFKPRNGTGAIIVSPTRELALQIFGVAKELLKYHQMTFGIVIGGANRKAEADKLVKGVNLIVATPGRLLDHLQNTRGFVYKNLKALIIDEADRILEIGFEEEMRQIIKILPSERQTMLFSATQTTKVQDLARISLKKGPLYINVHENRDTSTADGLEQGYVVCDSDRRFLLLFTFLRKNLKKKVIVFFSSCNSVKYHAELLNYIDVPVLALHGKQKQQKRTNTFFEYCNAERGILLCTDVAARGLDIPAVDWIIQFDPPDDPRDYIHRVGRTARAGGQGKSLLFLLPSELGFLRYLKHAKVPLNEYQFPSNKIANVQGQLEKLIDKNYYLNQSAKDGYRSYLQAYSSFSLKKIFDINSLDLAKVAKAFGFSSPPKVNLGSIKQMKKTNEEEVTN</sequence>
<evidence type="ECO:0000313" key="25">
    <source>
        <dbReference type="EMBL" id="KAG1549194.1"/>
    </source>
</evidence>
<proteinExistence type="inferred from homology"/>
<comment type="catalytic activity">
    <reaction evidence="17 19">
        <text>ATP + H2O = ADP + phosphate + H(+)</text>
        <dbReference type="Rhea" id="RHEA:13065"/>
        <dbReference type="ChEBI" id="CHEBI:15377"/>
        <dbReference type="ChEBI" id="CHEBI:15378"/>
        <dbReference type="ChEBI" id="CHEBI:30616"/>
        <dbReference type="ChEBI" id="CHEBI:43474"/>
        <dbReference type="ChEBI" id="CHEBI:456216"/>
        <dbReference type="EC" id="3.6.4.13"/>
    </reaction>
</comment>
<feature type="compositionally biased region" description="Basic and acidic residues" evidence="20">
    <location>
        <begin position="371"/>
        <end position="381"/>
    </location>
</feature>
<comment type="similarity">
    <text evidence="16">Belongs to the DEAD box helicase family. DDX18/HAS1 subfamily.</text>
</comment>
<dbReference type="InterPro" id="IPR007369">
    <property type="entry name" value="Peptidase_A22B_SPP"/>
</dbReference>
<keyword evidence="9 19" id="KW-0347">Helicase</keyword>
<dbReference type="SMART" id="SM00487">
    <property type="entry name" value="DEXDc"/>
    <property type="match status" value="1"/>
</dbReference>
<dbReference type="InterPro" id="IPR011545">
    <property type="entry name" value="DEAD/DEAH_box_helicase_dom"/>
</dbReference>
<keyword evidence="8 19" id="KW-0378">Hydrolase</keyword>
<feature type="region of interest" description="Disordered" evidence="20">
    <location>
        <begin position="759"/>
        <end position="784"/>
    </location>
</feature>
<comment type="subcellular location">
    <subcellularLocation>
        <location evidence="1">Endomembrane system</location>
        <topology evidence="1">Multi-pass membrane protein</topology>
    </subcellularLocation>
    <subcellularLocation>
        <location evidence="2">Nucleus</location>
        <location evidence="2">Nucleolus</location>
    </subcellularLocation>
</comment>
<comment type="similarity">
    <text evidence="3">Belongs to the peptidase A22B family.</text>
</comment>
<feature type="domain" description="Helicase ATP-binding" evidence="22">
    <location>
        <begin position="823"/>
        <end position="998"/>
    </location>
</feature>
<dbReference type="CDD" id="cd18787">
    <property type="entry name" value="SF2_C_DEAD"/>
    <property type="match status" value="1"/>
</dbReference>
<evidence type="ECO:0000256" key="3">
    <source>
        <dbReference type="ARBA" id="ARBA00006859"/>
    </source>
</evidence>
<feature type="transmembrane region" description="Helical" evidence="21">
    <location>
        <begin position="328"/>
        <end position="345"/>
    </location>
</feature>
<dbReference type="EMBL" id="JAANIT010000306">
    <property type="protein sequence ID" value="KAG1549194.1"/>
    <property type="molecule type" value="Genomic_DNA"/>
</dbReference>
<protein>
    <recommendedName>
        <fullName evidence="19">ATP-dependent RNA helicase</fullName>
        <ecNumber evidence="19">3.6.4.13</ecNumber>
    </recommendedName>
</protein>
<keyword evidence="12 21" id="KW-1133">Transmembrane helix</keyword>
<dbReference type="FunFam" id="3.40.50.300:FF:000460">
    <property type="entry name" value="RNA helicase"/>
    <property type="match status" value="1"/>
</dbReference>
<feature type="domain" description="Helicase C-terminal" evidence="23">
    <location>
        <begin position="1012"/>
        <end position="1181"/>
    </location>
</feature>
<dbReference type="InterPro" id="IPR025313">
    <property type="entry name" value="SPB4-like_CTE"/>
</dbReference>
<dbReference type="PROSITE" id="PS51195">
    <property type="entry name" value="Q_MOTIF"/>
    <property type="match status" value="1"/>
</dbReference>
<feature type="compositionally biased region" description="Basic and acidic residues" evidence="20">
    <location>
        <begin position="623"/>
        <end position="639"/>
    </location>
</feature>
<dbReference type="PROSITE" id="PS00039">
    <property type="entry name" value="DEAD_ATP_HELICASE"/>
    <property type="match status" value="1"/>
</dbReference>
<evidence type="ECO:0000256" key="14">
    <source>
        <dbReference type="ARBA" id="ARBA00023242"/>
    </source>
</evidence>
<reference evidence="25" key="1">
    <citation type="journal article" date="2020" name="Microb. Genom.">
        <title>Genetic diversity of clinical and environmental Mucorales isolates obtained from an investigation of mucormycosis cases among solid organ transplant recipients.</title>
        <authorList>
            <person name="Nguyen M.H."/>
            <person name="Kaul D."/>
            <person name="Muto C."/>
            <person name="Cheng S.J."/>
            <person name="Richter R.A."/>
            <person name="Bruno V.M."/>
            <person name="Liu G."/>
            <person name="Beyhan S."/>
            <person name="Sundermann A.J."/>
            <person name="Mounaud S."/>
            <person name="Pasculle A.W."/>
            <person name="Nierman W.C."/>
            <person name="Driscoll E."/>
            <person name="Cumbie R."/>
            <person name="Clancy C.J."/>
            <person name="Dupont C.L."/>
        </authorList>
    </citation>
    <scope>NUCLEOTIDE SEQUENCE</scope>
    <source>
        <strain evidence="25">GL16</strain>
    </source>
</reference>
<organism evidence="25 26">
    <name type="scientific">Rhizopus oryzae</name>
    <name type="common">Mucormycosis agent</name>
    <name type="synonym">Rhizopus arrhizus var. delemar</name>
    <dbReference type="NCBI Taxonomy" id="64495"/>
    <lineage>
        <taxon>Eukaryota</taxon>
        <taxon>Fungi</taxon>
        <taxon>Fungi incertae sedis</taxon>
        <taxon>Mucoromycota</taxon>
        <taxon>Mucoromycotina</taxon>
        <taxon>Mucoromycetes</taxon>
        <taxon>Mucorales</taxon>
        <taxon>Mucorineae</taxon>
        <taxon>Rhizopodaceae</taxon>
        <taxon>Rhizopus</taxon>
    </lineage>
</organism>
<dbReference type="InterPro" id="IPR001650">
    <property type="entry name" value="Helicase_C-like"/>
</dbReference>
<keyword evidence="5" id="KW-0698">rRNA processing</keyword>
<dbReference type="GO" id="GO:0003723">
    <property type="term" value="F:RNA binding"/>
    <property type="evidence" value="ECO:0007669"/>
    <property type="project" value="UniProtKB-UniRule"/>
</dbReference>
<keyword evidence="4" id="KW-0690">Ribosome biogenesis</keyword>
<gene>
    <name evidence="25" type="ORF">G6F51_003206</name>
</gene>
<dbReference type="InterPro" id="IPR044773">
    <property type="entry name" value="DDX18/Has1_DEADc"/>
</dbReference>
<evidence type="ECO:0000256" key="19">
    <source>
        <dbReference type="RuleBase" id="RU365068"/>
    </source>
</evidence>
<dbReference type="InterPro" id="IPR014014">
    <property type="entry name" value="RNA_helicase_DEAD_Q_motif"/>
</dbReference>
<feature type="transmembrane region" description="Helical" evidence="21">
    <location>
        <begin position="259"/>
        <end position="279"/>
    </location>
</feature>
<dbReference type="PANTHER" id="PTHR24031">
    <property type="entry name" value="RNA HELICASE"/>
    <property type="match status" value="1"/>
</dbReference>
<evidence type="ECO:0000259" key="24">
    <source>
        <dbReference type="PROSITE" id="PS51195"/>
    </source>
</evidence>
<evidence type="ECO:0000259" key="22">
    <source>
        <dbReference type="PROSITE" id="PS51192"/>
    </source>
</evidence>
<evidence type="ECO:0000256" key="10">
    <source>
        <dbReference type="ARBA" id="ARBA00022840"/>
    </source>
</evidence>
<evidence type="ECO:0000256" key="5">
    <source>
        <dbReference type="ARBA" id="ARBA00022552"/>
    </source>
</evidence>
<evidence type="ECO:0000256" key="11">
    <source>
        <dbReference type="ARBA" id="ARBA00022884"/>
    </source>
</evidence>
<feature type="compositionally biased region" description="Basic and acidic residues" evidence="20">
    <location>
        <begin position="678"/>
        <end position="708"/>
    </location>
</feature>
<evidence type="ECO:0000256" key="20">
    <source>
        <dbReference type="SAM" id="MobiDB-lite"/>
    </source>
</evidence>
<dbReference type="SMART" id="SM01178">
    <property type="entry name" value="DUF4217"/>
    <property type="match status" value="1"/>
</dbReference>
<comment type="function">
    <text evidence="19">RNA helicase.</text>
</comment>
<dbReference type="Gene3D" id="3.40.50.300">
    <property type="entry name" value="P-loop containing nucleotide triphosphate hydrolases"/>
    <property type="match status" value="2"/>
</dbReference>
<evidence type="ECO:0000256" key="6">
    <source>
        <dbReference type="ARBA" id="ARBA00022692"/>
    </source>
</evidence>
<dbReference type="InterPro" id="IPR014001">
    <property type="entry name" value="Helicase_ATP-bd"/>
</dbReference>
<feature type="compositionally biased region" description="Basic residues" evidence="20">
    <location>
        <begin position="643"/>
        <end position="663"/>
    </location>
</feature>
<dbReference type="GO" id="GO:0012505">
    <property type="term" value="C:endomembrane system"/>
    <property type="evidence" value="ECO:0007669"/>
    <property type="project" value="UniProtKB-SubCell"/>
</dbReference>
<evidence type="ECO:0000259" key="23">
    <source>
        <dbReference type="PROSITE" id="PS51194"/>
    </source>
</evidence>
<feature type="region of interest" description="Disordered" evidence="20">
    <location>
        <begin position="609"/>
        <end position="734"/>
    </location>
</feature>
<evidence type="ECO:0000256" key="1">
    <source>
        <dbReference type="ARBA" id="ARBA00004127"/>
    </source>
</evidence>
<feature type="transmembrane region" description="Helical" evidence="21">
    <location>
        <begin position="152"/>
        <end position="172"/>
    </location>
</feature>
<dbReference type="GO" id="GO:0005524">
    <property type="term" value="F:ATP binding"/>
    <property type="evidence" value="ECO:0007669"/>
    <property type="project" value="UniProtKB-UniRule"/>
</dbReference>
<dbReference type="SMART" id="SM00730">
    <property type="entry name" value="PSN"/>
    <property type="match status" value="1"/>
</dbReference>
<keyword evidence="13 21" id="KW-0472">Membrane</keyword>
<dbReference type="AlphaFoldDB" id="A0A9P7CEF4"/>
<evidence type="ECO:0000313" key="26">
    <source>
        <dbReference type="Proteomes" id="UP000717996"/>
    </source>
</evidence>
<evidence type="ECO:0000256" key="17">
    <source>
        <dbReference type="ARBA" id="ARBA00047984"/>
    </source>
</evidence>
<comment type="function">
    <text evidence="15">ATP-dependent RNA helicase involved in 40S ribosomal subunit biogenesis. Required for the processing and cleavage of 35S pre-rRNA at sites A0, A1, and A2, leading to mature 18S rRNA.</text>
</comment>
<dbReference type="InterPro" id="IPR000629">
    <property type="entry name" value="RNA-helicase_DEAD-box_CS"/>
</dbReference>
<dbReference type="FunFam" id="3.40.50.300:FF:000379">
    <property type="entry name" value="RNA helicase"/>
    <property type="match status" value="1"/>
</dbReference>
<feature type="region of interest" description="Disordered" evidence="20">
    <location>
        <begin position="371"/>
        <end position="420"/>
    </location>
</feature>
<keyword evidence="7 19" id="KW-0547">Nucleotide-binding</keyword>
<evidence type="ECO:0000256" key="8">
    <source>
        <dbReference type="ARBA" id="ARBA00022801"/>
    </source>
</evidence>
<comment type="caution">
    <text evidence="25">The sequence shown here is derived from an EMBL/GenBank/DDBJ whole genome shotgun (WGS) entry which is preliminary data.</text>
</comment>
<evidence type="ECO:0000256" key="12">
    <source>
        <dbReference type="ARBA" id="ARBA00022989"/>
    </source>
</evidence>
<evidence type="ECO:0000256" key="15">
    <source>
        <dbReference type="ARBA" id="ARBA00024310"/>
    </source>
</evidence>